<dbReference type="OrthoDB" id="4424890at2"/>
<keyword evidence="1" id="KW-0812">Transmembrane</keyword>
<proteinExistence type="predicted"/>
<feature type="transmembrane region" description="Helical" evidence="1">
    <location>
        <begin position="72"/>
        <end position="93"/>
    </location>
</feature>
<keyword evidence="1" id="KW-0472">Membrane</keyword>
<dbReference type="RefSeq" id="WP_090536953.1">
    <property type="nucleotide sequence ID" value="NZ_FOYD01000002.1"/>
</dbReference>
<dbReference type="PANTHER" id="PTHR37814:SF1">
    <property type="entry name" value="MEMBRANE PROTEIN"/>
    <property type="match status" value="1"/>
</dbReference>
<reference evidence="2 3" key="1">
    <citation type="submission" date="2016-10" db="EMBL/GenBank/DDBJ databases">
        <authorList>
            <person name="de Groot N.N."/>
        </authorList>
    </citation>
    <scope>NUCLEOTIDE SEQUENCE [LARGE SCALE GENOMIC DNA]</scope>
    <source>
        <strain evidence="2 3">JCM 18415</strain>
    </source>
</reference>
<name>A0A1I6AET4_9GAMM</name>
<sequence length="369" mass="38472">MNKYSLQIALAYMSVVIGGGFASGNEVLQFFTGYGLAGIAGSVVAAVLFAFLGMQIARISSIMQAGSHKQVLYILFGEKAGFVVDVILSFFLYGVGVVMLAGAGSTLAQQFGLAPLVGSILMTVLVIGTLCLNVKGIINLISAVMPFLLVMVLAITIYSIYTSTGSQAELSAVSEDIPVITFLGAEVPNWALSGLLYASFNIAVGFPMLAVIGGLTKQPKAAALGGIGGGLGLGFLIIVLNIGLFANLDRLVGVEIPTLLLAQAIHPWLAVLMSLALICMIYSTAVGMFFAFGARFATPETGSFKVLSAIFAVIGLGLSQAGFTKLVGTVYPMLGVVGLVLIIAIAMSWIRTRNRSAEELAADPRVQQK</sequence>
<dbReference type="EMBL" id="FOYD01000002">
    <property type="protein sequence ID" value="SFQ67236.1"/>
    <property type="molecule type" value="Genomic_DNA"/>
</dbReference>
<accession>A0A1I6AET4</accession>
<evidence type="ECO:0000313" key="3">
    <source>
        <dbReference type="Proteomes" id="UP000242815"/>
    </source>
</evidence>
<feature type="transmembrane region" description="Helical" evidence="1">
    <location>
        <begin position="329"/>
        <end position="350"/>
    </location>
</feature>
<protein>
    <submittedName>
        <fullName evidence="2">Uncharacterized membrane protein YkvI</fullName>
    </submittedName>
</protein>
<feature type="transmembrane region" description="Helical" evidence="1">
    <location>
        <begin position="222"/>
        <end position="248"/>
    </location>
</feature>
<feature type="transmembrane region" description="Helical" evidence="1">
    <location>
        <begin position="32"/>
        <end position="52"/>
    </location>
</feature>
<dbReference type="Proteomes" id="UP000242815">
    <property type="component" value="Unassembled WGS sequence"/>
</dbReference>
<feature type="transmembrane region" description="Helical" evidence="1">
    <location>
        <begin position="113"/>
        <end position="133"/>
    </location>
</feature>
<evidence type="ECO:0000313" key="2">
    <source>
        <dbReference type="EMBL" id="SFQ67236.1"/>
    </source>
</evidence>
<feature type="transmembrane region" description="Helical" evidence="1">
    <location>
        <begin position="195"/>
        <end position="215"/>
    </location>
</feature>
<evidence type="ECO:0000256" key="1">
    <source>
        <dbReference type="SAM" id="Phobius"/>
    </source>
</evidence>
<feature type="transmembrane region" description="Helical" evidence="1">
    <location>
        <begin position="140"/>
        <end position="161"/>
    </location>
</feature>
<feature type="transmembrane region" description="Helical" evidence="1">
    <location>
        <begin position="304"/>
        <end position="323"/>
    </location>
</feature>
<gene>
    <name evidence="2" type="ORF">SAMN05216578_10226</name>
</gene>
<organism evidence="2 3">
    <name type="scientific">Halopseudomonas formosensis</name>
    <dbReference type="NCBI Taxonomy" id="1002526"/>
    <lineage>
        <taxon>Bacteria</taxon>
        <taxon>Pseudomonadati</taxon>
        <taxon>Pseudomonadota</taxon>
        <taxon>Gammaproteobacteria</taxon>
        <taxon>Pseudomonadales</taxon>
        <taxon>Pseudomonadaceae</taxon>
        <taxon>Halopseudomonas</taxon>
    </lineage>
</organism>
<dbReference type="InterPro" id="IPR038728">
    <property type="entry name" value="YkvI-like"/>
</dbReference>
<feature type="transmembrane region" description="Helical" evidence="1">
    <location>
        <begin position="268"/>
        <end position="292"/>
    </location>
</feature>
<keyword evidence="1" id="KW-1133">Transmembrane helix</keyword>
<dbReference type="PANTHER" id="PTHR37814">
    <property type="entry name" value="CONSERVED MEMBRANE PROTEIN"/>
    <property type="match status" value="1"/>
</dbReference>
<dbReference type="STRING" id="1002526.SAMN05216578_10226"/>
<dbReference type="AlphaFoldDB" id="A0A1I6AET4"/>